<evidence type="ECO:0000256" key="3">
    <source>
        <dbReference type="ARBA" id="ARBA00022857"/>
    </source>
</evidence>
<dbReference type="SUPFAM" id="SSF51430">
    <property type="entry name" value="NAD(P)-linked oxidoreductase"/>
    <property type="match status" value="1"/>
</dbReference>
<dbReference type="InterPro" id="IPR036812">
    <property type="entry name" value="NAD(P)_OxRdtase_dom_sf"/>
</dbReference>
<evidence type="ECO:0000256" key="6">
    <source>
        <dbReference type="ARBA" id="ARBA00047534"/>
    </source>
</evidence>
<evidence type="ECO:0000313" key="13">
    <source>
        <dbReference type="Proteomes" id="UP001203852"/>
    </source>
</evidence>
<evidence type="ECO:0000256" key="2">
    <source>
        <dbReference type="ARBA" id="ARBA00012845"/>
    </source>
</evidence>
<dbReference type="PROSITE" id="PS00063">
    <property type="entry name" value="ALDOKETO_REDUCTASE_3"/>
    <property type="match status" value="1"/>
</dbReference>
<dbReference type="PANTHER" id="PTHR43827">
    <property type="entry name" value="2,5-DIKETO-D-GLUCONIC ACID REDUCTASE"/>
    <property type="match status" value="1"/>
</dbReference>
<dbReference type="InterPro" id="IPR020471">
    <property type="entry name" value="AKR"/>
</dbReference>
<name>A0AAN6E6X6_9EURO</name>
<dbReference type="EMBL" id="MU404350">
    <property type="protein sequence ID" value="KAI1619081.1"/>
    <property type="molecule type" value="Genomic_DNA"/>
</dbReference>
<dbReference type="PROSITE" id="PS00062">
    <property type="entry name" value="ALDOKETO_REDUCTASE_2"/>
    <property type="match status" value="1"/>
</dbReference>
<dbReference type="PIRSF" id="PIRSF000097">
    <property type="entry name" value="AKR"/>
    <property type="match status" value="1"/>
</dbReference>
<proteinExistence type="inferred from homology"/>
<keyword evidence="3" id="KW-0521">NADP</keyword>
<comment type="catalytic activity">
    <reaction evidence="6">
        <text>xylitol + NADP(+) = D-xylose + NADPH + H(+)</text>
        <dbReference type="Rhea" id="RHEA:27445"/>
        <dbReference type="ChEBI" id="CHEBI:15378"/>
        <dbReference type="ChEBI" id="CHEBI:17151"/>
        <dbReference type="ChEBI" id="CHEBI:53455"/>
        <dbReference type="ChEBI" id="CHEBI:57783"/>
        <dbReference type="ChEBI" id="CHEBI:58349"/>
        <dbReference type="EC" id="1.1.1.307"/>
    </reaction>
</comment>
<dbReference type="Proteomes" id="UP001203852">
    <property type="component" value="Unassembled WGS sequence"/>
</dbReference>
<dbReference type="AlphaFoldDB" id="A0AAN6E6X6"/>
<keyword evidence="13" id="KW-1185">Reference proteome</keyword>
<evidence type="ECO:0000256" key="4">
    <source>
        <dbReference type="ARBA" id="ARBA00023002"/>
    </source>
</evidence>
<evidence type="ECO:0000313" key="12">
    <source>
        <dbReference type="EMBL" id="KAI1619081.1"/>
    </source>
</evidence>
<keyword evidence="4" id="KW-0560">Oxidoreductase</keyword>
<evidence type="ECO:0000259" key="11">
    <source>
        <dbReference type="Pfam" id="PF00248"/>
    </source>
</evidence>
<comment type="similarity">
    <text evidence="1">Belongs to the aldo/keto reductase family.</text>
</comment>
<evidence type="ECO:0000256" key="7">
    <source>
        <dbReference type="ARBA" id="ARBA00049485"/>
    </source>
</evidence>
<dbReference type="EC" id="1.1.1.307" evidence="2"/>
<comment type="catalytic activity">
    <reaction evidence="7">
        <text>xylitol + NAD(+) = D-xylose + NADH + H(+)</text>
        <dbReference type="Rhea" id="RHEA:27441"/>
        <dbReference type="ChEBI" id="CHEBI:15378"/>
        <dbReference type="ChEBI" id="CHEBI:17151"/>
        <dbReference type="ChEBI" id="CHEBI:53455"/>
        <dbReference type="ChEBI" id="CHEBI:57540"/>
        <dbReference type="ChEBI" id="CHEBI:57945"/>
        <dbReference type="EC" id="1.1.1.307"/>
    </reaction>
</comment>
<sequence>MTNLGHTTQKFSLNTGDAIPAIGLGTWKSPPDQVRKAVCHALQSGYSHIDTALNYRNEVEVGQGIRDSGIPRDQIWVTTKLDNPWHHRVREGFDKSLSDLDLKYIDLYLVHFPCSTDPNDASKHLPDWDFVKTWQEMQKLLDTGKVRNIGVSNFQIRHLKRLLTDPSCKVVPAVNQIELHPGNPSTKLLEYCLSRGIHCTAYSCLGGATDNPLFKEPVLSQIAHATGKTPAQILLMWSLQRGTSIIPKSVTTSRIEENFQLDGWELAKNEMEALDGLKTRFKVVNDSWMPIKVFFGDDE</sequence>
<accession>A0AAN6E6X6</accession>
<feature type="binding site" evidence="9">
    <location>
        <position position="111"/>
    </location>
    <ligand>
        <name>substrate</name>
    </ligand>
</feature>
<feature type="active site" description="Proton donor" evidence="8">
    <location>
        <position position="55"/>
    </location>
</feature>
<gene>
    <name evidence="12" type="ORF">EDD36DRAFT_376802</name>
</gene>
<dbReference type="FunFam" id="3.20.20.100:FF:000002">
    <property type="entry name" value="2,5-diketo-D-gluconic acid reductase A"/>
    <property type="match status" value="1"/>
</dbReference>
<evidence type="ECO:0000256" key="10">
    <source>
        <dbReference type="PIRSR" id="PIRSR000097-3"/>
    </source>
</evidence>
<dbReference type="Gene3D" id="3.20.20.100">
    <property type="entry name" value="NADP-dependent oxidoreductase domain"/>
    <property type="match status" value="1"/>
</dbReference>
<evidence type="ECO:0000256" key="1">
    <source>
        <dbReference type="ARBA" id="ARBA00007905"/>
    </source>
</evidence>
<dbReference type="InterPro" id="IPR023210">
    <property type="entry name" value="NADP_OxRdtase_dom"/>
</dbReference>
<comment type="caution">
    <text evidence="12">The sequence shown here is derived from an EMBL/GenBank/DDBJ whole genome shotgun (WGS) entry which is preliminary data.</text>
</comment>
<dbReference type="PRINTS" id="PR00069">
    <property type="entry name" value="ALDKETRDTASE"/>
</dbReference>
<evidence type="ECO:0000256" key="5">
    <source>
        <dbReference type="ARBA" id="ARBA00025065"/>
    </source>
</evidence>
<feature type="site" description="Lowers pKa of active site Tyr" evidence="10">
    <location>
        <position position="80"/>
    </location>
</feature>
<comment type="function">
    <text evidence="5">Catalyzes the initial reaction in the xylose utilization pathway by reducing D-xylose into xylitol. Xylose is a major component of hemicelluloses such as xylan. Most fungi utilize D-xylose via three enzymatic reactions, xylose reductase (XR), xylitol dehydrogenase (XDH), and xylulokinase, to form xylulose 5-phosphate, which enters pentose phosphate pathway.</text>
</comment>
<dbReference type="GO" id="GO:0016616">
    <property type="term" value="F:oxidoreductase activity, acting on the CH-OH group of donors, NAD or NADP as acceptor"/>
    <property type="evidence" value="ECO:0007669"/>
    <property type="project" value="UniProtKB-ARBA"/>
</dbReference>
<organism evidence="12 13">
    <name type="scientific">Exophiala viscosa</name>
    <dbReference type="NCBI Taxonomy" id="2486360"/>
    <lineage>
        <taxon>Eukaryota</taxon>
        <taxon>Fungi</taxon>
        <taxon>Dikarya</taxon>
        <taxon>Ascomycota</taxon>
        <taxon>Pezizomycotina</taxon>
        <taxon>Eurotiomycetes</taxon>
        <taxon>Chaetothyriomycetidae</taxon>
        <taxon>Chaetothyriales</taxon>
        <taxon>Herpotrichiellaceae</taxon>
        <taxon>Exophiala</taxon>
    </lineage>
</organism>
<dbReference type="PANTHER" id="PTHR43827:SF3">
    <property type="entry name" value="NADP-DEPENDENT OXIDOREDUCTASE DOMAIN-CONTAINING PROTEIN"/>
    <property type="match status" value="1"/>
</dbReference>
<protein>
    <recommendedName>
        <fullName evidence="2">D-xylose reductase [NAD(P)H]</fullName>
        <ecNumber evidence="2">1.1.1.307</ecNumber>
    </recommendedName>
</protein>
<evidence type="ECO:0000256" key="9">
    <source>
        <dbReference type="PIRSR" id="PIRSR000097-2"/>
    </source>
</evidence>
<reference evidence="12" key="1">
    <citation type="journal article" date="2022" name="bioRxiv">
        <title>Deciphering the potential niche of two novel black yeast fungi from a biological soil crust based on their genomes, phenotypes, and melanin regulation.</title>
        <authorList>
            <consortium name="DOE Joint Genome Institute"/>
            <person name="Carr E.C."/>
            <person name="Barton Q."/>
            <person name="Grambo S."/>
            <person name="Sullivan M."/>
            <person name="Renfro C.M."/>
            <person name="Kuo A."/>
            <person name="Pangilinan J."/>
            <person name="Lipzen A."/>
            <person name="Keymanesh K."/>
            <person name="Savage E."/>
            <person name="Barry K."/>
            <person name="Grigoriev I.V."/>
            <person name="Riekhof W.R."/>
            <person name="Harris S.S."/>
        </authorList>
    </citation>
    <scope>NUCLEOTIDE SEQUENCE</scope>
    <source>
        <strain evidence="12">JF 03-4F</strain>
    </source>
</reference>
<dbReference type="InterPro" id="IPR018170">
    <property type="entry name" value="Aldo/ket_reductase_CS"/>
</dbReference>
<dbReference type="Pfam" id="PF00248">
    <property type="entry name" value="Aldo_ket_red"/>
    <property type="match status" value="1"/>
</dbReference>
<evidence type="ECO:0000256" key="8">
    <source>
        <dbReference type="PIRSR" id="PIRSR000097-1"/>
    </source>
</evidence>
<feature type="domain" description="NADP-dependent oxidoreductase" evidence="11">
    <location>
        <begin position="22"/>
        <end position="277"/>
    </location>
</feature>